<sequence length="149" mass="16318">MGRIHDLVAGYLGGREWPYEELSDSTFVMPVAGQSGTWNAYFNVREDEGQLLIHSVLPVEIPEDRRVEAALYLTRANFGLVVGNFEMDLDGNEVRFKTSVDMEGVDVSEALVDHLLLAGIVTTDRYLPGLEAVIAGQDALSCVEAAESD</sequence>
<accession>A0ABV3Y3S2</accession>
<dbReference type="RefSeq" id="WP_298382137.1">
    <property type="nucleotide sequence ID" value="NZ_JBFSHR010000040.1"/>
</dbReference>
<gene>
    <name evidence="1" type="ORF">AB6A68_10220</name>
</gene>
<name>A0ABV3Y3S2_9ACTN</name>
<dbReference type="EMBL" id="JBFSHR010000040">
    <property type="protein sequence ID" value="MEX6430203.1"/>
    <property type="molecule type" value="Genomic_DNA"/>
</dbReference>
<protein>
    <submittedName>
        <fullName evidence="1">YbjN domain-containing protein</fullName>
    </submittedName>
</protein>
<comment type="caution">
    <text evidence="1">The sequence shown here is derived from an EMBL/GenBank/DDBJ whole genome shotgun (WGS) entry which is preliminary data.</text>
</comment>
<dbReference type="Pfam" id="PF10722">
    <property type="entry name" value="YbjN"/>
    <property type="match status" value="1"/>
</dbReference>
<proteinExistence type="predicted"/>
<organism evidence="1 2">
    <name type="scientific">Ferrimicrobium acidiphilum</name>
    <dbReference type="NCBI Taxonomy" id="121039"/>
    <lineage>
        <taxon>Bacteria</taxon>
        <taxon>Bacillati</taxon>
        <taxon>Actinomycetota</taxon>
        <taxon>Acidimicrobiia</taxon>
        <taxon>Acidimicrobiales</taxon>
        <taxon>Acidimicrobiaceae</taxon>
        <taxon>Ferrimicrobium</taxon>
    </lineage>
</organism>
<evidence type="ECO:0000313" key="2">
    <source>
        <dbReference type="Proteomes" id="UP001560267"/>
    </source>
</evidence>
<evidence type="ECO:0000313" key="1">
    <source>
        <dbReference type="EMBL" id="MEX6430203.1"/>
    </source>
</evidence>
<dbReference type="CDD" id="cd17033">
    <property type="entry name" value="DR1245-like"/>
    <property type="match status" value="1"/>
</dbReference>
<keyword evidence="2" id="KW-1185">Reference proteome</keyword>
<dbReference type="InterPro" id="IPR019660">
    <property type="entry name" value="Put_sensory_transdc_reg_YbjN"/>
</dbReference>
<reference evidence="1 2" key="1">
    <citation type="submission" date="2024-07" db="EMBL/GenBank/DDBJ databases">
        <title>Draft Genome Sequence of Ferrimicrobium acidiphilum Strain YE2023, Isolated from a Pulp of Bioleach Reactor.</title>
        <authorList>
            <person name="Elkina Y.A."/>
            <person name="Bulaeva A.G."/>
            <person name="Beletsky A.V."/>
            <person name="Mardanov A.V."/>
        </authorList>
    </citation>
    <scope>NUCLEOTIDE SEQUENCE [LARGE SCALE GENOMIC DNA]</scope>
    <source>
        <strain evidence="1 2">YE2023</strain>
    </source>
</reference>
<dbReference type="Proteomes" id="UP001560267">
    <property type="component" value="Unassembled WGS sequence"/>
</dbReference>